<feature type="region of interest" description="Disordered" evidence="1">
    <location>
        <begin position="251"/>
        <end position="337"/>
    </location>
</feature>
<evidence type="ECO:0000256" key="1">
    <source>
        <dbReference type="SAM" id="MobiDB-lite"/>
    </source>
</evidence>
<dbReference type="CDD" id="cd01650">
    <property type="entry name" value="RT_nLTR_like"/>
    <property type="match status" value="1"/>
</dbReference>
<dbReference type="SUPFAM" id="SSF56219">
    <property type="entry name" value="DNase I-like"/>
    <property type="match status" value="1"/>
</dbReference>
<feature type="compositionally biased region" description="Polar residues" evidence="1">
    <location>
        <begin position="283"/>
        <end position="302"/>
    </location>
</feature>
<sequence length="1672" mass="191687">MESLEGLWEKFSLSEQESQKVDLVSTTTQPKSLLAAKFLTRRALNVESVARTFKPLWRTDHGFTIRDMNDNKLVFVFEDEADRERVMLGEPWVYDKYLVILQRIEEDEAIEEVAFAETSFWVQLHGIPVRRMNPEVATILGSSLGKIAHVTEGDKAAGGGQAMRIRVSMDLTKPLCRGRKATLEKGREVWISFKYERLPNFCYWCGLVSHSDKDCPHWLRNQEKMQLEDQQFGPWLRASNERPWRKTEIKIEGIQKPSHSKQPKQPPSTPVNTTSTQTQSNSRPFPNTTTIPPSSSIHNSLNHHFPEPPSPKIISPPPPLAAAPVAHPPPNQDDHPTYMDLEENSGFTPIITERIRQEQIFENQLRDIDNALNFSPPNMVSLPKPLTPSKSSLSPSQHTTRVALGDVTNKELAQLKEQKPHFVKKSWKKLARAQGNSEDSPLDPVHIKRSSNSLDDDNPVFLFSKKQCGVNSSSISAEAAMQSRQTWQDEGPLEKLRCQLQFENKFIAQSRNKGGGLCLLWKKEVKLRVYSFSHSHIDAVVNENQPDAWRFTGFYGAPETHNREESWNLLQRLNAQFKLPWCCMGDFNELVRIEEKQGRHARSERQMQLFRDVLDECSFMDLGFTGPRFTWTNNRPADMTWERLDRVVATPDWLLQFPSAQVHHLEGRWSDHKPIWMNTEPTFIPSKKPFRFEEVWTSDQGCEAVIKDSWKKDSAGVPMYNVWQKIHACRRGLSSWSRTSFGNVKFRIREVERLLKQAEEISMQGRDHHRVSLLRQELHSLLAKEERLWRQRSRENWLQAGDRNTRYFHCRATQRQRRNRVTRLRSSDGQWTSNYNQIEEVLENIQRVVTEEMNNQLIKEFTAEEVDVALKQMAPLKAPGPDDLPPIFYQQYWHLIGKDVTTAVLTCLNSGKILKAINHTYITLIPKVQNPEEVVEFRPISLCNVIYKIISKVLANRLKTLLPTIVSESQSAFIPGRLITDNILVAFETLHHMQHQKTGKLGSMALKLDMSKAYDRVEWRYLKGVMEKMGFHKKWVTILMECVSTVSYSILVNGDPYGYIKPSRGLRQGNPLSPYLFLLCAEGFHSLIEKEKTAGTLQGVSISRGGPKISHLFFADDSLLFCKATTSDVTRIQDILSQYEKASGQQINRQKTTLFFSKSTPPAAQRDIQDMLEVLAIKQYERYLGLPSFVGRAKYSSFAQIKERVWSKLKGWKEKLISQAGREILIKSVAQAIPAYAMSCFRLPNRLIKEIEVLIRRFWWGQGGEKGKMHWLPWHTLCKSKNNGGIGLRDLGIFNEALLAKQVWRLLHNPSSLFFKVFKAKYFPRCSILEVQQSTKGSYAWRSILSARDLITKGLVWRVGTGKDIRIWGDKWLIGSNNHRIISTPPLNTSISHVEHLIDSDLKSWKTELVKELFLPQEATTILGIPLSFRNPADSLVWGATKQGVYTVRSGYHLLFNDRNQDESGPSDTTKMSQLWKAIWRARETLLEFHEAQDRGKQRSLQSNSTTVIKWKPPEDRRYKVNYDGAVFNDRNEAGIGVIIRNHQGEVMGALSQRIPYPHSVEAVEASAARSAIQFAKDLGFMNIDLEGDSTSIVEAILLTTPCSTIYGNIIEDIRQIARGLQSVQFLHIKREGNVMAHLLAKRAGINKPFETWMESVPPELSHTLCIDFYSE</sequence>
<dbReference type="PROSITE" id="PS50878">
    <property type="entry name" value="RT_POL"/>
    <property type="match status" value="1"/>
</dbReference>
<feature type="domain" description="Reverse transcriptase" evidence="2">
    <location>
        <begin position="906"/>
        <end position="1188"/>
    </location>
</feature>
<dbReference type="Pfam" id="PF00078">
    <property type="entry name" value="RVT_1"/>
    <property type="match status" value="1"/>
</dbReference>
<dbReference type="InterPro" id="IPR036397">
    <property type="entry name" value="RNaseH_sf"/>
</dbReference>
<dbReference type="GO" id="GO:0004523">
    <property type="term" value="F:RNA-DNA hybrid ribonuclease activity"/>
    <property type="evidence" value="ECO:0007669"/>
    <property type="project" value="InterPro"/>
</dbReference>
<proteinExistence type="predicted"/>
<name>A0A2N9IYC8_FAGSY</name>
<feature type="compositionally biased region" description="Low complexity" evidence="1">
    <location>
        <begin position="270"/>
        <end position="282"/>
    </location>
</feature>
<dbReference type="Pfam" id="PF14111">
    <property type="entry name" value="DUF4283"/>
    <property type="match status" value="1"/>
</dbReference>
<protein>
    <recommendedName>
        <fullName evidence="2">Reverse transcriptase domain-containing protein</fullName>
    </recommendedName>
</protein>
<dbReference type="InterPro" id="IPR000477">
    <property type="entry name" value="RT_dom"/>
</dbReference>
<dbReference type="Pfam" id="PF03372">
    <property type="entry name" value="Exo_endo_phos"/>
    <property type="match status" value="1"/>
</dbReference>
<dbReference type="InterPro" id="IPR012337">
    <property type="entry name" value="RNaseH-like_sf"/>
</dbReference>
<dbReference type="Gene3D" id="3.30.420.10">
    <property type="entry name" value="Ribonuclease H-like superfamily/Ribonuclease H"/>
    <property type="match status" value="1"/>
</dbReference>
<feature type="compositionally biased region" description="Pro residues" evidence="1">
    <location>
        <begin position="307"/>
        <end position="331"/>
    </location>
</feature>
<dbReference type="SUPFAM" id="SSF56672">
    <property type="entry name" value="DNA/RNA polymerases"/>
    <property type="match status" value="1"/>
</dbReference>
<evidence type="ECO:0000313" key="3">
    <source>
        <dbReference type="EMBL" id="SPD29260.1"/>
    </source>
</evidence>
<dbReference type="InterPro" id="IPR025836">
    <property type="entry name" value="Zn_knuckle_CX2CX4HX4C"/>
</dbReference>
<dbReference type="EMBL" id="OIVN01006266">
    <property type="protein sequence ID" value="SPD29260.1"/>
    <property type="molecule type" value="Genomic_DNA"/>
</dbReference>
<dbReference type="GO" id="GO:0003676">
    <property type="term" value="F:nucleic acid binding"/>
    <property type="evidence" value="ECO:0007669"/>
    <property type="project" value="InterPro"/>
</dbReference>
<accession>A0A2N9IYC8</accession>
<dbReference type="InterPro" id="IPR043502">
    <property type="entry name" value="DNA/RNA_pol_sf"/>
</dbReference>
<dbReference type="Gene3D" id="3.60.10.10">
    <property type="entry name" value="Endonuclease/exonuclease/phosphatase"/>
    <property type="match status" value="1"/>
</dbReference>
<dbReference type="PANTHER" id="PTHR33116:SF86">
    <property type="entry name" value="REVERSE TRANSCRIPTASE DOMAIN-CONTAINING PROTEIN"/>
    <property type="match status" value="1"/>
</dbReference>
<dbReference type="InterPro" id="IPR002156">
    <property type="entry name" value="RNaseH_domain"/>
</dbReference>
<organism evidence="3">
    <name type="scientific">Fagus sylvatica</name>
    <name type="common">Beechnut</name>
    <dbReference type="NCBI Taxonomy" id="28930"/>
    <lineage>
        <taxon>Eukaryota</taxon>
        <taxon>Viridiplantae</taxon>
        <taxon>Streptophyta</taxon>
        <taxon>Embryophyta</taxon>
        <taxon>Tracheophyta</taxon>
        <taxon>Spermatophyta</taxon>
        <taxon>Magnoliopsida</taxon>
        <taxon>eudicotyledons</taxon>
        <taxon>Gunneridae</taxon>
        <taxon>Pentapetalae</taxon>
        <taxon>rosids</taxon>
        <taxon>fabids</taxon>
        <taxon>Fagales</taxon>
        <taxon>Fagaceae</taxon>
        <taxon>Fagus</taxon>
    </lineage>
</organism>
<dbReference type="PANTHER" id="PTHR33116">
    <property type="entry name" value="REVERSE TRANSCRIPTASE ZINC-BINDING DOMAIN-CONTAINING PROTEIN-RELATED-RELATED"/>
    <property type="match status" value="1"/>
</dbReference>
<gene>
    <name evidence="3" type="ORF">FSB_LOCUS57142</name>
</gene>
<dbReference type="InterPro" id="IPR005135">
    <property type="entry name" value="Endo/exonuclease/phosphatase"/>
</dbReference>
<dbReference type="SUPFAM" id="SSF53098">
    <property type="entry name" value="Ribonuclease H-like"/>
    <property type="match status" value="1"/>
</dbReference>
<dbReference type="InterPro" id="IPR025558">
    <property type="entry name" value="DUF4283"/>
</dbReference>
<dbReference type="Pfam" id="PF14392">
    <property type="entry name" value="zf-CCHC_4"/>
    <property type="match status" value="1"/>
</dbReference>
<reference evidence="3" key="1">
    <citation type="submission" date="2018-02" db="EMBL/GenBank/DDBJ databases">
        <authorList>
            <person name="Cohen D.B."/>
            <person name="Kent A.D."/>
        </authorList>
    </citation>
    <scope>NUCLEOTIDE SEQUENCE</scope>
</reference>
<dbReference type="Pfam" id="PF13456">
    <property type="entry name" value="RVT_3"/>
    <property type="match status" value="1"/>
</dbReference>
<evidence type="ECO:0000259" key="2">
    <source>
        <dbReference type="PROSITE" id="PS50878"/>
    </source>
</evidence>
<dbReference type="InterPro" id="IPR044730">
    <property type="entry name" value="RNase_H-like_dom_plant"/>
</dbReference>
<dbReference type="CDD" id="cd06222">
    <property type="entry name" value="RNase_H_like"/>
    <property type="match status" value="1"/>
</dbReference>
<dbReference type="InterPro" id="IPR036691">
    <property type="entry name" value="Endo/exonu/phosph_ase_sf"/>
</dbReference>